<comment type="caution">
    <text evidence="1">The sequence shown here is derived from an EMBL/GenBank/DDBJ whole genome shotgun (WGS) entry which is preliminary data.</text>
</comment>
<gene>
    <name evidence="1" type="ORF">BS411_06965</name>
</gene>
<dbReference type="EMBL" id="MSAG01000012">
    <property type="protein sequence ID" value="PUX23655.1"/>
    <property type="molecule type" value="Genomic_DNA"/>
</dbReference>
<organism evidence="1">
    <name type="scientific">Cronobacter turicensis</name>
    <dbReference type="NCBI Taxonomy" id="413502"/>
    <lineage>
        <taxon>Bacteria</taxon>
        <taxon>Pseudomonadati</taxon>
        <taxon>Pseudomonadota</taxon>
        <taxon>Gammaproteobacteria</taxon>
        <taxon>Enterobacterales</taxon>
        <taxon>Enterobacteriaceae</taxon>
        <taxon>Cronobacter</taxon>
    </lineage>
</organism>
<protein>
    <recommendedName>
        <fullName evidence="2">Bacteriophage protein</fullName>
    </recommendedName>
</protein>
<dbReference type="RefSeq" id="WP_075197963.1">
    <property type="nucleotide sequence ID" value="NZ_CP187984.1"/>
</dbReference>
<evidence type="ECO:0000313" key="1">
    <source>
        <dbReference type="EMBL" id="PUX23655.1"/>
    </source>
</evidence>
<dbReference type="AlphaFoldDB" id="A0A2T7B6W8"/>
<accession>A0A2T7B6W8</accession>
<sequence length="328" mass="36183">MTRNWMRYFELQLLTEEGRGLQLNDFKVEFMVSSKAMAATSVANVTIYNLHPHTRNRILLREFSQIRLFAGYQAHDDAPGSGMIFAGDIRFSLTGKAAQVDSWVTIQAVSGHQAYLYATVEKTLAAGYRVRDVHQLAAQSFGQYGISPGATGDMPGMTFPRGRTLWLPARQVMENVAGQCDASWQLSDGQLRMVPEANYVHEAVLLNSRTGLIGAAQQTLKDGVDVQCLINPNIRLNGLVQLDQASVQRVAYEESTLGASKGPLREVERDGVITRDGAFTQPVTQPAALAADGVYIVKAIEWQGDTRGQDWYMKLTCEPRGARELQNG</sequence>
<dbReference type="OrthoDB" id="2087522at2"/>
<evidence type="ECO:0008006" key="2">
    <source>
        <dbReference type="Google" id="ProtNLM"/>
    </source>
</evidence>
<reference evidence="1" key="1">
    <citation type="submission" date="2016-12" db="EMBL/GenBank/DDBJ databases">
        <title>Analysis of the Molecular Diversity Among Cronobacter Species Isolated from Filth Flies Using a Pan Genomic DNA Microarray.</title>
        <authorList>
            <person name="Pava-Ripoll M."/>
            <person name="Tall B."/>
            <person name="Farber J."/>
            <person name="Fanning S."/>
            <person name="Lehner A."/>
            <person name="Stephan R."/>
            <person name="Pagotto F."/>
            <person name="Iverson C."/>
            <person name="Ziobro G."/>
            <person name="Miller A."/>
            <person name="Pearson R."/>
            <person name="Yan Q."/>
            <person name="Kim M."/>
            <person name="Jeong S."/>
            <person name="Park J."/>
            <person name="Jun S."/>
            <person name="Choi H."/>
            <person name="Chung T."/>
            <person name="Yoo Y."/>
            <person name="Park E."/>
            <person name="Hwang S."/>
            <person name="Lee B."/>
            <person name="Sathyamoorthy V."/>
            <person name="Carter L."/>
            <person name="Mammel M."/>
            <person name="Jackson S."/>
            <person name="Kothary M."/>
            <person name="Patel I."/>
            <person name="Grim C."/>
            <person name="Gopinath G."/>
            <person name="Gangiredla J."/>
            <person name="Chase H."/>
        </authorList>
    </citation>
    <scope>NUCLEOTIDE SEQUENCE [LARGE SCALE GENOMIC DNA]</scope>
    <source>
        <strain evidence="1">MOD1-Sh41s</strain>
    </source>
</reference>
<name>A0A2T7B6W8_9ENTR</name>
<proteinExistence type="predicted"/>